<dbReference type="InterPro" id="IPR014820">
    <property type="entry name" value="PriCT_1"/>
</dbReference>
<evidence type="ECO:0000313" key="4">
    <source>
        <dbReference type="Proteomes" id="UP000248926"/>
    </source>
</evidence>
<feature type="region of interest" description="Disordered" evidence="1">
    <location>
        <begin position="429"/>
        <end position="455"/>
    </location>
</feature>
<dbReference type="Gene3D" id="3.30.70.1790">
    <property type="entry name" value="RepB DNA-primase, N-terminal domain"/>
    <property type="match status" value="1"/>
</dbReference>
<protein>
    <recommendedName>
        <fullName evidence="2">Primase C-terminal 1 domain-containing protein</fullName>
    </recommendedName>
</protein>
<keyword evidence="4" id="KW-1185">Reference proteome</keyword>
<name>A0A328NYK2_9GAMM</name>
<proteinExistence type="predicted"/>
<dbReference type="Proteomes" id="UP000248926">
    <property type="component" value="Unassembled WGS sequence"/>
</dbReference>
<dbReference type="AlphaFoldDB" id="A0A328NYK2"/>
<evidence type="ECO:0000313" key="3">
    <source>
        <dbReference type="EMBL" id="RAO74949.1"/>
    </source>
</evidence>
<organism evidence="3 4">
    <name type="scientific">Dyella jiangningensis</name>
    <dbReference type="NCBI Taxonomy" id="1379159"/>
    <lineage>
        <taxon>Bacteria</taxon>
        <taxon>Pseudomonadati</taxon>
        <taxon>Pseudomonadota</taxon>
        <taxon>Gammaproteobacteria</taxon>
        <taxon>Lysobacterales</taxon>
        <taxon>Rhodanobacteraceae</taxon>
        <taxon>Dyella</taxon>
    </lineage>
</organism>
<dbReference type="EMBL" id="NFZS01000004">
    <property type="protein sequence ID" value="RAO74949.1"/>
    <property type="molecule type" value="Genomic_DNA"/>
</dbReference>
<dbReference type="SMART" id="SM00942">
    <property type="entry name" value="PriCT_1"/>
    <property type="match status" value="1"/>
</dbReference>
<feature type="domain" description="Primase C-terminal 1" evidence="2">
    <location>
        <begin position="238"/>
        <end position="304"/>
    </location>
</feature>
<evidence type="ECO:0000256" key="1">
    <source>
        <dbReference type="SAM" id="MobiDB-lite"/>
    </source>
</evidence>
<reference evidence="3 4" key="1">
    <citation type="journal article" date="2018" name="Genet. Mol. Biol.">
        <title>The genome sequence of Dyella jiangningensis FCAV SCS01 from a lignocellulose-decomposing microbial consortium metagenome reveals potential for biotechnological applications.</title>
        <authorList>
            <person name="Desiderato J.G."/>
            <person name="Alvarenga D.O."/>
            <person name="Constancio M.T.L."/>
            <person name="Alves L.M.C."/>
            <person name="Varani A.M."/>
        </authorList>
    </citation>
    <scope>NUCLEOTIDE SEQUENCE [LARGE SCALE GENOMIC DNA]</scope>
    <source>
        <strain evidence="3 4">FCAV SCS01</strain>
    </source>
</reference>
<dbReference type="InterPro" id="IPR039459">
    <property type="entry name" value="RepB-like_DNA_primase_dom"/>
</dbReference>
<gene>
    <name evidence="3" type="ORF">CA260_12560</name>
</gene>
<comment type="caution">
    <text evidence="3">The sequence shown here is derived from an EMBL/GenBank/DDBJ whole genome shotgun (WGS) entry which is preliminary data.</text>
</comment>
<accession>A0A328NYK2</accession>
<evidence type="ECO:0000259" key="2">
    <source>
        <dbReference type="SMART" id="SM00942"/>
    </source>
</evidence>
<dbReference type="Pfam" id="PF08708">
    <property type="entry name" value="PriCT_1"/>
    <property type="match status" value="1"/>
</dbReference>
<feature type="compositionally biased region" description="Polar residues" evidence="1">
    <location>
        <begin position="429"/>
        <end position="444"/>
    </location>
</feature>
<sequence length="455" mass="49365">MWSWRPTSWARHVNTRLGRSRRRAVSNRIASLPAANDAWDFLDALGGRDSVFTFQTFDDSKPARPRLAQIMHGKLSQKMASLSGLNARGAGIFVMVNAGDLRGRATRNVTAVRAYFADLDGVDKSALSRFTLKPHMVIESSRGSFHAYWLVHDAPLDVGTFKSIQQGLASLIGSDPKVCDLPRVMRVPGFIHRKGDPIPSRIIELNQLPKYAHAEVAGALGLIGAANDELGDVPPKVERLPGRISLGHRNEVLFAAACGFVRKGILGDTLRSRLQTLNQDRCEVPLSDPEVAAIAESAASYGSDGYSAIPHRVFDSAAFVELEVPAKLIVLTAYRRYNGQNNGDITLSFNDFKGQPGFSSENTFYKHRRSAIEAGLLVETEQGGMTQQGKKAAKFAIPPEGLAFGEKRAASRLPQILGLAHTPNSLGSIEINSPEPSEAHTSTVAPIRKTGTDHG</sequence>
<dbReference type="Pfam" id="PF16793">
    <property type="entry name" value="RepB_primase"/>
    <property type="match status" value="1"/>
</dbReference>